<evidence type="ECO:0000256" key="1">
    <source>
        <dbReference type="ARBA" id="ARBA00004533"/>
    </source>
</evidence>
<feature type="transmembrane region" description="Helical" evidence="7">
    <location>
        <begin position="23"/>
        <end position="42"/>
    </location>
</feature>
<gene>
    <name evidence="8" type="ORF">RC74_04790</name>
</gene>
<dbReference type="GO" id="GO:0005886">
    <property type="term" value="C:plasma membrane"/>
    <property type="evidence" value="ECO:0007669"/>
    <property type="project" value="UniProtKB-SubCell"/>
</dbReference>
<dbReference type="InterPro" id="IPR004960">
    <property type="entry name" value="LipA_acyltrans"/>
</dbReference>
<protein>
    <submittedName>
        <fullName evidence="8">Lauroyl acyltransferase</fullName>
    </submittedName>
</protein>
<comment type="subcellular location">
    <subcellularLocation>
        <location evidence="1">Cell inner membrane</location>
    </subcellularLocation>
</comment>
<dbReference type="OrthoDB" id="9801955at2"/>
<evidence type="ECO:0000256" key="3">
    <source>
        <dbReference type="ARBA" id="ARBA00022519"/>
    </source>
</evidence>
<dbReference type="Pfam" id="PF03279">
    <property type="entry name" value="Lip_A_acyltrans"/>
    <property type="match status" value="1"/>
</dbReference>
<keyword evidence="2" id="KW-1003">Cell membrane</keyword>
<proteinExistence type="predicted"/>
<sequence>MSQENLHETTAAPKPDGPFRDRLLFWFIRIILAVLHLVPYPLRIRIGGWFFKHIVAPVAGYRRRIRVNLDLVLPNIDPVEKERLTRAVPENFGRTMIELFSPGEFLEIARKTTLNGPGLEALEKARVSKQSAILVSGHFGNYDVVRAKMIDQGFDVGGLYRPMKNAFFNDYYVSTISKIGQPLFQRGRRGMAQMVKFLRSGGTLAILIDQHMGQGAPLTFFGQPAQTALSAAQLALKYNAVLIPCYAIRQEDGLNFRIELEEPVPIGSAEEMTQALNDSLEKRVRENMDQWLWIHRRWKAAGSPE</sequence>
<keyword evidence="9" id="KW-1185">Reference proteome</keyword>
<reference evidence="8 9" key="1">
    <citation type="submission" date="2016-02" db="EMBL/GenBank/DDBJ databases">
        <title>Complete genome sequence of Halocynthiibacter arcticus PAMC 20958t from arctic marine sediment.</title>
        <authorList>
            <person name="Lee Y.M."/>
            <person name="Baek K."/>
            <person name="Lee H.K."/>
            <person name="Shin S.C."/>
        </authorList>
    </citation>
    <scope>NUCLEOTIDE SEQUENCE [LARGE SCALE GENOMIC DNA]</scope>
    <source>
        <strain evidence="8">PAMC 20958</strain>
    </source>
</reference>
<evidence type="ECO:0000256" key="5">
    <source>
        <dbReference type="ARBA" id="ARBA00023136"/>
    </source>
</evidence>
<dbReference type="STRING" id="1579316.RC74_04790"/>
<keyword evidence="4 8" id="KW-0808">Transferase</keyword>
<evidence type="ECO:0000313" key="9">
    <source>
        <dbReference type="Proteomes" id="UP000070371"/>
    </source>
</evidence>
<organism evidence="8 9">
    <name type="scientific">Falsihalocynthiibacter arcticus</name>
    <dbReference type="NCBI Taxonomy" id="1579316"/>
    <lineage>
        <taxon>Bacteria</taxon>
        <taxon>Pseudomonadati</taxon>
        <taxon>Pseudomonadota</taxon>
        <taxon>Alphaproteobacteria</taxon>
        <taxon>Rhodobacterales</taxon>
        <taxon>Roseobacteraceae</taxon>
        <taxon>Falsihalocynthiibacter</taxon>
    </lineage>
</organism>
<dbReference type="PIRSF" id="PIRSF026649">
    <property type="entry name" value="MsbB"/>
    <property type="match status" value="1"/>
</dbReference>
<dbReference type="Proteomes" id="UP000070371">
    <property type="component" value="Chromosome"/>
</dbReference>
<name>A0A126V742_9RHOB</name>
<keyword evidence="6 8" id="KW-0012">Acyltransferase</keyword>
<evidence type="ECO:0000256" key="6">
    <source>
        <dbReference type="ARBA" id="ARBA00023315"/>
    </source>
</evidence>
<evidence type="ECO:0000256" key="2">
    <source>
        <dbReference type="ARBA" id="ARBA00022475"/>
    </source>
</evidence>
<dbReference type="AlphaFoldDB" id="A0A126V742"/>
<evidence type="ECO:0000256" key="7">
    <source>
        <dbReference type="SAM" id="Phobius"/>
    </source>
</evidence>
<dbReference type="PANTHER" id="PTHR30606">
    <property type="entry name" value="LIPID A BIOSYNTHESIS LAUROYL ACYLTRANSFERASE"/>
    <property type="match status" value="1"/>
</dbReference>
<keyword evidence="7" id="KW-1133">Transmembrane helix</keyword>
<dbReference type="CDD" id="cd07984">
    <property type="entry name" value="LPLAT_LABLAT-like"/>
    <property type="match status" value="1"/>
</dbReference>
<dbReference type="RefSeq" id="WP_052274850.1">
    <property type="nucleotide sequence ID" value="NZ_CP014327.1"/>
</dbReference>
<evidence type="ECO:0000256" key="4">
    <source>
        <dbReference type="ARBA" id="ARBA00022679"/>
    </source>
</evidence>
<keyword evidence="5 7" id="KW-0472">Membrane</keyword>
<keyword evidence="7" id="KW-0812">Transmembrane</keyword>
<keyword evidence="3" id="KW-0997">Cell inner membrane</keyword>
<dbReference type="GO" id="GO:0016746">
    <property type="term" value="F:acyltransferase activity"/>
    <property type="evidence" value="ECO:0007669"/>
    <property type="project" value="UniProtKB-KW"/>
</dbReference>
<dbReference type="KEGG" id="hat:RC74_04790"/>
<dbReference type="EMBL" id="CP014327">
    <property type="protein sequence ID" value="AML53529.1"/>
    <property type="molecule type" value="Genomic_DNA"/>
</dbReference>
<dbReference type="GO" id="GO:0009247">
    <property type="term" value="P:glycolipid biosynthetic process"/>
    <property type="evidence" value="ECO:0007669"/>
    <property type="project" value="UniProtKB-ARBA"/>
</dbReference>
<evidence type="ECO:0000313" key="8">
    <source>
        <dbReference type="EMBL" id="AML53529.1"/>
    </source>
</evidence>
<accession>A0A126V742</accession>
<dbReference type="PANTHER" id="PTHR30606:SF10">
    <property type="entry name" value="PHOSPHATIDYLINOSITOL MANNOSIDE ACYLTRANSFERASE"/>
    <property type="match status" value="1"/>
</dbReference>